<evidence type="ECO:0000259" key="15">
    <source>
        <dbReference type="Pfam" id="PF13018"/>
    </source>
</evidence>
<feature type="region of interest" description="Disordered" evidence="12">
    <location>
        <begin position="1547"/>
        <end position="1566"/>
    </location>
</feature>
<feature type="domain" description="Trimeric autotransporter adhesin YadA-like C-terminal membrane anchor" evidence="13">
    <location>
        <begin position="1734"/>
        <end position="1785"/>
    </location>
</feature>
<comment type="subcellular location">
    <subcellularLocation>
        <location evidence="2">Cell outer membrane</location>
    </subcellularLocation>
    <subcellularLocation>
        <location evidence="1">Cell surface</location>
    </subcellularLocation>
</comment>
<dbReference type="Pfam" id="PF05662">
    <property type="entry name" value="YadA_stalk"/>
    <property type="match status" value="4"/>
</dbReference>
<keyword evidence="10" id="KW-0998">Cell outer membrane</keyword>
<reference evidence="16 17" key="1">
    <citation type="submission" date="2022-06" db="EMBL/GenBank/DDBJ databases">
        <title>Isolation of gut microbiota from human fecal samples.</title>
        <authorList>
            <person name="Pamer E.G."/>
            <person name="Barat B."/>
            <person name="Waligurski E."/>
            <person name="Medina S."/>
            <person name="Paddock L."/>
            <person name="Mostad J."/>
        </authorList>
    </citation>
    <scope>NUCLEOTIDE SEQUENCE [LARGE SCALE GENOMIC DNA]</scope>
    <source>
        <strain evidence="16 17">DFI.1.1</strain>
    </source>
</reference>
<accession>A0ABT1SR81</accession>
<dbReference type="Proteomes" id="UP001206692">
    <property type="component" value="Unassembled WGS sequence"/>
</dbReference>
<dbReference type="InterPro" id="IPR008635">
    <property type="entry name" value="Coiled_stalk_dom"/>
</dbReference>
<keyword evidence="7" id="KW-0732">Signal</keyword>
<keyword evidence="8" id="KW-0653">Protein transport</keyword>
<evidence type="ECO:0000259" key="13">
    <source>
        <dbReference type="Pfam" id="PF03895"/>
    </source>
</evidence>
<dbReference type="Gene3D" id="6.10.250.2040">
    <property type="match status" value="2"/>
</dbReference>
<organism evidence="16 17">
    <name type="scientific">Megasphaera massiliensis</name>
    <dbReference type="NCBI Taxonomy" id="1232428"/>
    <lineage>
        <taxon>Bacteria</taxon>
        <taxon>Bacillati</taxon>
        <taxon>Bacillota</taxon>
        <taxon>Negativicutes</taxon>
        <taxon>Veillonellales</taxon>
        <taxon>Veillonellaceae</taxon>
        <taxon>Megasphaera</taxon>
    </lineage>
</organism>
<evidence type="ECO:0000256" key="3">
    <source>
        <dbReference type="ARBA" id="ARBA00005848"/>
    </source>
</evidence>
<dbReference type="EMBL" id="JANGEW010000006">
    <property type="protein sequence ID" value="MCQ5342324.1"/>
    <property type="molecule type" value="Genomic_DNA"/>
</dbReference>
<evidence type="ECO:0000256" key="12">
    <source>
        <dbReference type="SAM" id="MobiDB-lite"/>
    </source>
</evidence>
<dbReference type="InterPro" id="IPR045584">
    <property type="entry name" value="Pilin-like"/>
</dbReference>
<evidence type="ECO:0000313" key="16">
    <source>
        <dbReference type="EMBL" id="MCQ5342324.1"/>
    </source>
</evidence>
<feature type="domain" description="Trimeric autotransporter adhesin YadA-like stalk" evidence="14">
    <location>
        <begin position="1669"/>
        <end position="1708"/>
    </location>
</feature>
<sequence>MNKIYKVVWSKVKNCYVVVSEIAKSHSKPVSSGSRQYVSAAAVLAAFAIFSVSNVATVQAADIIQGDGAKTSNYVNQVGSIAIGNNAYVENMYGTQEKTFTFGQTDLTQLAAGIAIGQNTYARSGSVMIGDHKYVGALGDVTVDGSSNTGVRAKSLYINSTTLGANAYNSGSFSTVNGAYSIASSDYQGLGGFAGIFDALKATKNFGANIYGSLNSIESATSSSNYSGIASSVIGTANRTANSNGALIFGAGNEITNSITSISAPSSGGASAQELQQTLMTSIKNSQSGGATLAIGGGNKADYTQKTSIIGVNNTVTGTSSNISQYNSVTGFNNTATNVDNTIVLGTNRTLSELSDTVVIGSAKAATETTASNAVAIGSNANATVDGGVALGSDSVASVASGVAGYDPNTKVASTTDSATWKSTLAAVSVGVPTDGGAATATRQITGVAAGMQDTDAVNVAQLKASKVTLEQGENVTITSATETDGSTTYTIKATDTNTTLASGTVSYTDGDGTLVLTDSAGNNVTVSGLKNTYVTSAALSGNTLTLTRNDGGTVTVDGIASSTDITNLTNTVNANKTHFYSVNSTSTTAGNYNNDGAKGANALAAGVGAVANTQNSIAIGNSAQILGNGGNSTGTSSIAIGDKAVVTTNGLDLTSIAIGKNAVVLNGSGKQDKALSFTPDNYASGSDLPINADVSPGGIAIGTNAYARTASVQIGNHTMKGYTMGGSEITDQSQANLVGMTTIGSNSYNKGAMGSMLGAYSVMTGDFTGAGGFNSLLYGSQNFGANVVGSLNSIRSAGYSGNSGIANSIVGIANITENANGALIYGAGNKITNSVQSISGVDTLTSNLTVDDMVDTLRTGIQSSNGGGSTMAIGGGNTADYTQNTAIIGVNNTVSGVRGNTARYNSVTGYGNTATNVDNVTVTGINNTVADTTTAVVIGDRRSLTGANKTVVLGSADATMATTAKNAVILGNNANATVDDGVALGSGSEASVAAGVAGYDVVNKAASTDTSATWTSTLAAVSVGVPTDGGAATATRQITGVAAGMQDTDAVNVAQLKQVAAAAEDAGNTTLNFTGDDATATIARGNGQTLNITGGATEFTTADNIGVVKDGDNALKVKLAKDLTMADGSIAFDNDVKLSSAGLSNGGQKITNVAAGEADTDAVNVSQLKGSTIKSGTATYADNGTGSMTLTMENGDTVTVSGLQDKYINGASLANNTLTITRNDGTNFTVDNIATMDDISGQVGNVALNFAGDDSTAKVTTKNNGTLNITGGAASDNLSDNNIGVVKSGDDTLQVKLSKDLNGLNSVRVGGSAAGEGIYIANQTVANTNGGSETGNYITGLSNITWNPETNGYVSGRAATEDQLKSVYDTINSNVAANKVVAGKNITVTELANGAGTQVALADDVTLGDAAGNNVAMSGTNGTITAGDGGSNKVAIDGTNSTITAGTGDGKVTVDGNNGLVTVGDATKGAVSIGNQTVEGTKTDGTTDSQSGKYVTGLDNTKWDPANTGIVEDRAATEGQLKDVADSISKQISDIDTAVKSSSRVFESDSGADNQVTRKNTDPMKLKGGADANNLSDNNIGVVNNSDGTGFDIKLSKDLKDLNSIEVNNKITVGTGDNQTTIEGNTVNTGSVTTGNTTINNDGLKIVNEDSSKNITIQNNNVNMGGNKVQNVGDATEATDAINKGQFDRAINNIGTGMNEMNNRIGNLDRRVDRVGAGAAALAALHPLEFSPEAKWDISAGIGNYRGASAVAIGAFYRPNVNTLVSIGSSYGGGENMINAGVTFRIGDGETINYPSKKVMAQKITDLESVVSQQNDKIEAQSEQLNEQNKKIEELMAAVAALTK</sequence>
<keyword evidence="5" id="KW-1134">Transmembrane beta strand</keyword>
<dbReference type="Gene3D" id="2.150.10.10">
    <property type="entry name" value="Serralysin-like metalloprotease, C-terminal"/>
    <property type="match status" value="3"/>
</dbReference>
<dbReference type="SUPFAM" id="SSF54523">
    <property type="entry name" value="Pili subunits"/>
    <property type="match status" value="1"/>
</dbReference>
<feature type="domain" description="Trimeric autotransporter adhesin YadA-like stalk" evidence="14">
    <location>
        <begin position="1038"/>
        <end position="1078"/>
    </location>
</feature>
<dbReference type="Gene3D" id="3.30.1300.30">
    <property type="entry name" value="GSPII I/J protein-like"/>
    <property type="match status" value="1"/>
</dbReference>
<evidence type="ECO:0000256" key="5">
    <source>
        <dbReference type="ARBA" id="ARBA00022452"/>
    </source>
</evidence>
<feature type="domain" description="Trimeric autotransporter adhesin YadA-like stalk" evidence="14">
    <location>
        <begin position="444"/>
        <end position="477"/>
    </location>
</feature>
<evidence type="ECO:0000256" key="4">
    <source>
        <dbReference type="ARBA" id="ARBA00022448"/>
    </source>
</evidence>
<evidence type="ECO:0000256" key="6">
    <source>
        <dbReference type="ARBA" id="ARBA00022692"/>
    </source>
</evidence>
<dbReference type="Pfam" id="PF13018">
    <property type="entry name" value="ESPR"/>
    <property type="match status" value="1"/>
</dbReference>
<evidence type="ECO:0000256" key="10">
    <source>
        <dbReference type="ARBA" id="ARBA00023237"/>
    </source>
</evidence>
<comment type="similarity">
    <text evidence="3">Belongs to the autotransporter-2 (AT-2) (TC 1.B.40) family.</text>
</comment>
<feature type="domain" description="ESPR" evidence="15">
    <location>
        <begin position="1"/>
        <end position="48"/>
    </location>
</feature>
<dbReference type="SUPFAM" id="SSF101967">
    <property type="entry name" value="Adhesin YadA, collagen-binding domain"/>
    <property type="match status" value="4"/>
</dbReference>
<evidence type="ECO:0000256" key="1">
    <source>
        <dbReference type="ARBA" id="ARBA00004241"/>
    </source>
</evidence>
<comment type="caution">
    <text evidence="16">The sequence shown here is derived from an EMBL/GenBank/DDBJ whole genome shotgun (WGS) entry which is preliminary data.</text>
</comment>
<evidence type="ECO:0000256" key="7">
    <source>
        <dbReference type="ARBA" id="ARBA00022729"/>
    </source>
</evidence>
<gene>
    <name evidence="16" type="ORF">NE675_04645</name>
</gene>
<keyword evidence="4" id="KW-0813">Transport</keyword>
<dbReference type="InterPro" id="IPR024973">
    <property type="entry name" value="ESPR"/>
</dbReference>
<feature type="domain" description="Trimeric autotransporter adhesin YadA-like stalk" evidence="14">
    <location>
        <begin position="1150"/>
        <end position="1175"/>
    </location>
</feature>
<keyword evidence="9" id="KW-0472">Membrane</keyword>
<evidence type="ECO:0000256" key="8">
    <source>
        <dbReference type="ARBA" id="ARBA00022927"/>
    </source>
</evidence>
<protein>
    <submittedName>
        <fullName evidence="16">YadA-like family protein</fullName>
    </submittedName>
</protein>
<feature type="region of interest" description="Disordered" evidence="12">
    <location>
        <begin position="1480"/>
        <end position="1501"/>
    </location>
</feature>
<keyword evidence="6" id="KW-0812">Transmembrane</keyword>
<evidence type="ECO:0000256" key="2">
    <source>
        <dbReference type="ARBA" id="ARBA00004442"/>
    </source>
</evidence>
<dbReference type="InterPro" id="IPR011049">
    <property type="entry name" value="Serralysin-like_metalloprot_C"/>
</dbReference>
<evidence type="ECO:0000259" key="14">
    <source>
        <dbReference type="Pfam" id="PF05662"/>
    </source>
</evidence>
<dbReference type="Pfam" id="PF03895">
    <property type="entry name" value="YadA_anchor"/>
    <property type="match status" value="1"/>
</dbReference>
<name>A0ABT1SR81_9FIRM</name>
<evidence type="ECO:0000256" key="11">
    <source>
        <dbReference type="SAM" id="Coils"/>
    </source>
</evidence>
<proteinExistence type="inferred from homology"/>
<keyword evidence="17" id="KW-1185">Reference proteome</keyword>
<feature type="coiled-coil region" evidence="11">
    <location>
        <begin position="1805"/>
        <end position="1843"/>
    </location>
</feature>
<dbReference type="RefSeq" id="WP_062412455.1">
    <property type="nucleotide sequence ID" value="NZ_JAJCIO010000025.1"/>
</dbReference>
<dbReference type="InterPro" id="IPR005594">
    <property type="entry name" value="YadA_C"/>
</dbReference>
<feature type="compositionally biased region" description="Polar residues" evidence="12">
    <location>
        <begin position="1480"/>
        <end position="1494"/>
    </location>
</feature>
<keyword evidence="11" id="KW-0175">Coiled coil</keyword>
<feature type="compositionally biased region" description="Polar residues" evidence="12">
    <location>
        <begin position="1547"/>
        <end position="1559"/>
    </location>
</feature>
<evidence type="ECO:0000256" key="9">
    <source>
        <dbReference type="ARBA" id="ARBA00023136"/>
    </source>
</evidence>
<evidence type="ECO:0000313" key="17">
    <source>
        <dbReference type="Proteomes" id="UP001206692"/>
    </source>
</evidence>